<evidence type="ECO:0000313" key="4">
    <source>
        <dbReference type="EMBL" id="GBG73425.1"/>
    </source>
</evidence>
<dbReference type="InterPro" id="IPR001878">
    <property type="entry name" value="Znf_CCHC"/>
</dbReference>
<dbReference type="Gramene" id="GBG73425">
    <property type="protein sequence ID" value="GBG73425"/>
    <property type="gene ID" value="CBR_g16141"/>
</dbReference>
<evidence type="ECO:0000259" key="3">
    <source>
        <dbReference type="PROSITE" id="PS50158"/>
    </source>
</evidence>
<dbReference type="Proteomes" id="UP000265515">
    <property type="component" value="Unassembled WGS sequence"/>
</dbReference>
<feature type="domain" description="CCHC-type" evidence="3">
    <location>
        <begin position="43"/>
        <end position="59"/>
    </location>
</feature>
<evidence type="ECO:0000256" key="1">
    <source>
        <dbReference type="PROSITE-ProRule" id="PRU00047"/>
    </source>
</evidence>
<feature type="compositionally biased region" description="Low complexity" evidence="2">
    <location>
        <begin position="213"/>
        <end position="224"/>
    </location>
</feature>
<feature type="compositionally biased region" description="Polar residues" evidence="2">
    <location>
        <begin position="69"/>
        <end position="82"/>
    </location>
</feature>
<evidence type="ECO:0000256" key="2">
    <source>
        <dbReference type="SAM" id="MobiDB-lite"/>
    </source>
</evidence>
<dbReference type="SUPFAM" id="SSF57756">
    <property type="entry name" value="Retrovirus zinc finger-like domains"/>
    <property type="match status" value="1"/>
</dbReference>
<sequence length="387" mass="43732">MSGRGEYDRRDRRSSSQDRGNHRGPDSGQHLGVDKYYHHSPPRCFACNERGHYANQCKNRWWSRDDRPSTSSETGHGRSTSPRGYPKETSTKEVDKLHLQIEELNRSLASVSEFVQSEKAKKEAEEKARRHAEEDELRKMAEKEAREKKERKRLEKLQKEKERDAEFEKKMEMQLAMKTGRFLDRLEANLGPVLDVLKQARGKKQVAHISDPGSESGSGSSGSETEAIRPQTRKLTIHEKRNRGPEPVFEDSPPMVTPTKRKSRGAKEKGAAAATRGTRSKAKLKTKISPYLAKTKKSPGQPSTVVKLRYRNQAMDVLRNLDAHELQGICKYKGIAYTGKIDAIFDIASHRTRKHFGEVEPIDLSEVLEVEEEASATGDDGGQEEGV</sequence>
<proteinExistence type="predicted"/>
<comment type="caution">
    <text evidence="4">The sequence shown here is derived from an EMBL/GenBank/DDBJ whole genome shotgun (WGS) entry which is preliminary data.</text>
</comment>
<dbReference type="GO" id="GO:0003676">
    <property type="term" value="F:nucleic acid binding"/>
    <property type="evidence" value="ECO:0007669"/>
    <property type="project" value="InterPro"/>
</dbReference>
<keyword evidence="1" id="KW-0863">Zinc-finger</keyword>
<keyword evidence="1" id="KW-0479">Metal-binding</keyword>
<evidence type="ECO:0000313" key="5">
    <source>
        <dbReference type="Proteomes" id="UP000265515"/>
    </source>
</evidence>
<dbReference type="InterPro" id="IPR036875">
    <property type="entry name" value="Znf_CCHC_sf"/>
</dbReference>
<feature type="compositionally biased region" description="Basic and acidic residues" evidence="2">
    <location>
        <begin position="1"/>
        <end position="25"/>
    </location>
</feature>
<feature type="compositionally biased region" description="Basic and acidic residues" evidence="2">
    <location>
        <begin position="85"/>
        <end position="94"/>
    </location>
</feature>
<dbReference type="EMBL" id="BFEA01000183">
    <property type="protein sequence ID" value="GBG73425.1"/>
    <property type="molecule type" value="Genomic_DNA"/>
</dbReference>
<dbReference type="PROSITE" id="PS50158">
    <property type="entry name" value="ZF_CCHC"/>
    <property type="match status" value="1"/>
</dbReference>
<organism evidence="4 5">
    <name type="scientific">Chara braunii</name>
    <name type="common">Braun's stonewort</name>
    <dbReference type="NCBI Taxonomy" id="69332"/>
    <lineage>
        <taxon>Eukaryota</taxon>
        <taxon>Viridiplantae</taxon>
        <taxon>Streptophyta</taxon>
        <taxon>Charophyceae</taxon>
        <taxon>Charales</taxon>
        <taxon>Characeae</taxon>
        <taxon>Chara</taxon>
    </lineage>
</organism>
<keyword evidence="5" id="KW-1185">Reference proteome</keyword>
<feature type="region of interest" description="Disordered" evidence="2">
    <location>
        <begin position="205"/>
        <end position="283"/>
    </location>
</feature>
<keyword evidence="1" id="KW-0862">Zinc</keyword>
<name>A0A388KTN7_CHABU</name>
<dbReference type="GO" id="GO:0008270">
    <property type="term" value="F:zinc ion binding"/>
    <property type="evidence" value="ECO:0007669"/>
    <property type="project" value="UniProtKB-KW"/>
</dbReference>
<reference evidence="4 5" key="1">
    <citation type="journal article" date="2018" name="Cell">
        <title>The Chara Genome: Secondary Complexity and Implications for Plant Terrestrialization.</title>
        <authorList>
            <person name="Nishiyama T."/>
            <person name="Sakayama H."/>
            <person name="Vries J.D."/>
            <person name="Buschmann H."/>
            <person name="Saint-Marcoux D."/>
            <person name="Ullrich K.K."/>
            <person name="Haas F.B."/>
            <person name="Vanderstraeten L."/>
            <person name="Becker D."/>
            <person name="Lang D."/>
            <person name="Vosolsobe S."/>
            <person name="Rombauts S."/>
            <person name="Wilhelmsson P.K.I."/>
            <person name="Janitza P."/>
            <person name="Kern R."/>
            <person name="Heyl A."/>
            <person name="Rumpler F."/>
            <person name="Villalobos L.I.A.C."/>
            <person name="Clay J.M."/>
            <person name="Skokan R."/>
            <person name="Toyoda A."/>
            <person name="Suzuki Y."/>
            <person name="Kagoshima H."/>
            <person name="Schijlen E."/>
            <person name="Tajeshwar N."/>
            <person name="Catarino B."/>
            <person name="Hetherington A.J."/>
            <person name="Saltykova A."/>
            <person name="Bonnot C."/>
            <person name="Breuninger H."/>
            <person name="Symeonidi A."/>
            <person name="Radhakrishnan G.V."/>
            <person name="Van Nieuwerburgh F."/>
            <person name="Deforce D."/>
            <person name="Chang C."/>
            <person name="Karol K.G."/>
            <person name="Hedrich R."/>
            <person name="Ulvskov P."/>
            <person name="Glockner G."/>
            <person name="Delwiche C.F."/>
            <person name="Petrasek J."/>
            <person name="Van de Peer Y."/>
            <person name="Friml J."/>
            <person name="Beilby M."/>
            <person name="Dolan L."/>
            <person name="Kohara Y."/>
            <person name="Sugano S."/>
            <person name="Fujiyama A."/>
            <person name="Delaux P.-M."/>
            <person name="Quint M."/>
            <person name="TheiBen G."/>
            <person name="Hagemann M."/>
            <person name="Harholt J."/>
            <person name="Dunand C."/>
            <person name="Zachgo S."/>
            <person name="Langdale J."/>
            <person name="Maumus F."/>
            <person name="Straeten D.V.D."/>
            <person name="Gould S.B."/>
            <person name="Rensing S.A."/>
        </authorList>
    </citation>
    <scope>NUCLEOTIDE SEQUENCE [LARGE SCALE GENOMIC DNA]</scope>
    <source>
        <strain evidence="4 5">S276</strain>
    </source>
</reference>
<feature type="region of interest" description="Disordered" evidence="2">
    <location>
        <begin position="1"/>
        <end position="94"/>
    </location>
</feature>
<feature type="region of interest" description="Disordered" evidence="2">
    <location>
        <begin position="118"/>
        <end position="166"/>
    </location>
</feature>
<dbReference type="SMART" id="SM00343">
    <property type="entry name" value="ZnF_C2HC"/>
    <property type="match status" value="1"/>
</dbReference>
<gene>
    <name evidence="4" type="ORF">CBR_g16141</name>
</gene>
<protein>
    <recommendedName>
        <fullName evidence="3">CCHC-type domain-containing protein</fullName>
    </recommendedName>
</protein>
<dbReference type="AlphaFoldDB" id="A0A388KTN7"/>
<accession>A0A388KTN7</accession>